<dbReference type="Proteomes" id="UP000238157">
    <property type="component" value="Unassembled WGS sequence"/>
</dbReference>
<proteinExistence type="predicted"/>
<dbReference type="AlphaFoldDB" id="A0A2T0WHX0"/>
<name>A0A2T0WHX0_9BACT</name>
<evidence type="ECO:0000313" key="2">
    <source>
        <dbReference type="Proteomes" id="UP000238157"/>
    </source>
</evidence>
<keyword evidence="2" id="KW-1185">Reference proteome</keyword>
<dbReference type="EMBL" id="PVTR01000009">
    <property type="protein sequence ID" value="PRY86245.1"/>
    <property type="molecule type" value="Genomic_DNA"/>
</dbReference>
<dbReference type="RefSeq" id="WP_106134581.1">
    <property type="nucleotide sequence ID" value="NZ_PVTR01000009.1"/>
</dbReference>
<gene>
    <name evidence="1" type="ORF">CLW00_10991</name>
</gene>
<comment type="caution">
    <text evidence="1">The sequence shown here is derived from an EMBL/GenBank/DDBJ whole genome shotgun (WGS) entry which is preliminary data.</text>
</comment>
<reference evidence="1 2" key="1">
    <citation type="submission" date="2018-03" db="EMBL/GenBank/DDBJ databases">
        <title>Genomic Encyclopedia of Archaeal and Bacterial Type Strains, Phase II (KMG-II): from individual species to whole genera.</title>
        <authorList>
            <person name="Goeker M."/>
        </authorList>
    </citation>
    <scope>NUCLEOTIDE SEQUENCE [LARGE SCALE GENOMIC DNA]</scope>
    <source>
        <strain evidence="1 2">DSM 27929</strain>
    </source>
</reference>
<dbReference type="OrthoDB" id="982794at2"/>
<protein>
    <submittedName>
        <fullName evidence="1">Uncharacterized protein</fullName>
    </submittedName>
</protein>
<evidence type="ECO:0000313" key="1">
    <source>
        <dbReference type="EMBL" id="PRY86245.1"/>
    </source>
</evidence>
<organism evidence="1 2">
    <name type="scientific">Mongoliibacter ruber</name>
    <dbReference type="NCBI Taxonomy" id="1750599"/>
    <lineage>
        <taxon>Bacteria</taxon>
        <taxon>Pseudomonadati</taxon>
        <taxon>Bacteroidota</taxon>
        <taxon>Cytophagia</taxon>
        <taxon>Cytophagales</taxon>
        <taxon>Cyclobacteriaceae</taxon>
        <taxon>Mongoliibacter</taxon>
    </lineage>
</organism>
<sequence>MEVAEEVFSILKKDFEFPSEIEVKDQGYLLQLLVPLVSRMLDRDFERLLQICYRIDLGENKLKKILHESSPEEMAKDLSIAIIERQILKIEIRRKYSDFM</sequence>
<accession>A0A2T0WHX0</accession>